<feature type="compositionally biased region" description="Pro residues" evidence="4">
    <location>
        <begin position="513"/>
        <end position="524"/>
    </location>
</feature>
<feature type="compositionally biased region" description="Basic and acidic residues" evidence="4">
    <location>
        <begin position="616"/>
        <end position="626"/>
    </location>
</feature>
<gene>
    <name evidence="6" type="ORF">PYW07_008504</name>
</gene>
<reference evidence="6" key="1">
    <citation type="submission" date="2023-03" db="EMBL/GenBank/DDBJ databases">
        <title>Chromosome-level genomes of two armyworms, Mythimna separata and Mythimna loreyi, provide insights into the biosynthesis and reception of sex pheromones.</title>
        <authorList>
            <person name="Zhao H."/>
        </authorList>
    </citation>
    <scope>NUCLEOTIDE SEQUENCE</scope>
    <source>
        <strain evidence="6">BeijingLab</strain>
        <tissue evidence="6">Pupa</tissue>
    </source>
</reference>
<organism evidence="6 7">
    <name type="scientific">Mythimna separata</name>
    <name type="common">Oriental armyworm</name>
    <name type="synonym">Pseudaletia separata</name>
    <dbReference type="NCBI Taxonomy" id="271217"/>
    <lineage>
        <taxon>Eukaryota</taxon>
        <taxon>Metazoa</taxon>
        <taxon>Ecdysozoa</taxon>
        <taxon>Arthropoda</taxon>
        <taxon>Hexapoda</taxon>
        <taxon>Insecta</taxon>
        <taxon>Pterygota</taxon>
        <taxon>Neoptera</taxon>
        <taxon>Endopterygota</taxon>
        <taxon>Lepidoptera</taxon>
        <taxon>Glossata</taxon>
        <taxon>Ditrysia</taxon>
        <taxon>Noctuoidea</taxon>
        <taxon>Noctuidae</taxon>
        <taxon>Noctuinae</taxon>
        <taxon>Hadenini</taxon>
        <taxon>Mythimna</taxon>
    </lineage>
</organism>
<feature type="compositionally biased region" description="Basic and acidic residues" evidence="4">
    <location>
        <begin position="209"/>
        <end position="223"/>
    </location>
</feature>
<dbReference type="PANTHER" id="PTHR16295">
    <property type="entry name" value="TRAF-TYPE ZINC FINGER PROTEIN-RELATED"/>
    <property type="match status" value="1"/>
</dbReference>
<evidence type="ECO:0000259" key="5">
    <source>
        <dbReference type="Pfam" id="PF21366"/>
    </source>
</evidence>
<evidence type="ECO:0000256" key="2">
    <source>
        <dbReference type="ARBA" id="ARBA00022771"/>
    </source>
</evidence>
<keyword evidence="1" id="KW-0479">Metal-binding</keyword>
<evidence type="ECO:0000256" key="4">
    <source>
        <dbReference type="SAM" id="MobiDB-lite"/>
    </source>
</evidence>
<feature type="compositionally biased region" description="Pro residues" evidence="4">
    <location>
        <begin position="470"/>
        <end position="481"/>
    </location>
</feature>
<feature type="compositionally biased region" description="Basic and acidic residues" evidence="4">
    <location>
        <begin position="67"/>
        <end position="79"/>
    </location>
</feature>
<feature type="region of interest" description="Disordered" evidence="4">
    <location>
        <begin position="67"/>
        <end position="87"/>
    </location>
</feature>
<feature type="compositionally biased region" description="Basic residues" evidence="4">
    <location>
        <begin position="303"/>
        <end position="320"/>
    </location>
</feature>
<keyword evidence="7" id="KW-1185">Reference proteome</keyword>
<name>A0AAD7YDN4_MYTSE</name>
<comment type="caution">
    <text evidence="6">The sequence shown here is derived from an EMBL/GenBank/DDBJ whole genome shotgun (WGS) entry which is preliminary data.</text>
</comment>
<dbReference type="Pfam" id="PF21366">
    <property type="entry name" value="TRAFD1-XIAF1_ZnF"/>
    <property type="match status" value="1"/>
</dbReference>
<feature type="compositionally biased region" description="Pro residues" evidence="4">
    <location>
        <begin position="427"/>
        <end position="438"/>
    </location>
</feature>
<dbReference type="GO" id="GO:0008270">
    <property type="term" value="F:zinc ion binding"/>
    <property type="evidence" value="ECO:0007669"/>
    <property type="project" value="UniProtKB-KW"/>
</dbReference>
<keyword evidence="3" id="KW-0862">Zinc</keyword>
<sequence>MIKYRQLHLDSKHGFIRLDDGKHCHTPAAHENYCGVRTEQCPDCREWVMIKYRQLHLDSNHGFIRLDDDPAPAPKKEPPKNAAKPINTRIYQPNQNTNLGTGNTNIPFNNDGFARPSTSGGVSRTTTTAKLNIEYSPASTSNANNGFSRPTGLNIEITGATKSKNGLTPPTPDQISISIASRDVATKSAAGTPKNTPGTPKAAPQTPKTAEEPKTAADGHWVPRDGAWVDPEAPWTDPQAPFTDSGATSVNSGYLSGGSSTPSSPTMTDVSSSTEWTTLTSQSYRKRTNDQPQINSDVDGANKVHKRVCNCRGAVKKRPAPKPPLRSPPPAPTRDMPYYSALQRQQQEERARQEQTAYNLSVGESQHIKKRPAPKPPLRSPPPAPTRDMPYYSALQRQQQEERARQEQTAYNLSVGESQHIKKRPAPKPPLRSPPPAPTRDMPYYSALQRQQQEERARQEQTAYNLSVAPKPPLRSPPPAPTRDMPYYSALQRQQQEERARQEQTAYNLSVAPKPPLRSPPPAPTRDMPYYSALQRQQQEERARQEQTAYNLSLGLPPVLSPAAKLDKLRKMDALQNPESFIDYRNRVRGRMGRQPDLPYPSSPCTCYPETLASEDPERRRQEFKNLKPMTPQEFLERFTEMQLKEDEPRQKNGEGEARRRSGDRFSEIKSSLRELRRGLNEVTAPYHANPNGGANANNNNNNNGNERAGPAFPRNEVVDLPCEFCNCLIPAHNLVQHQTGCRPDLAQLRPRSPSPVGAGALPHAPLPEPVIPCEFCARSLPLYLISEHQHTTVARSPSPGGAGAPLPEPVIPCEFCARSLPLYLISEHQHTTVARSPSPGGAGAPLPEPVIPCEFCARSLPLYLISEHQERCGREANLLYPD</sequence>
<feature type="domain" description="TRAFD1/XAF1 zinc finger" evidence="5">
    <location>
        <begin position="29"/>
        <end position="52"/>
    </location>
</feature>
<dbReference type="InterPro" id="IPR049439">
    <property type="entry name" value="TRAFD1-XIAF1_Znf"/>
</dbReference>
<evidence type="ECO:0000256" key="1">
    <source>
        <dbReference type="ARBA" id="ARBA00022723"/>
    </source>
</evidence>
<dbReference type="PRINTS" id="PR01217">
    <property type="entry name" value="PRICHEXTENSN"/>
</dbReference>
<protein>
    <recommendedName>
        <fullName evidence="5">TRAFD1/XAF1 zinc finger domain-containing protein</fullName>
    </recommendedName>
</protein>
<feature type="compositionally biased region" description="Pro residues" evidence="4">
    <location>
        <begin position="374"/>
        <end position="385"/>
    </location>
</feature>
<feature type="region of interest" description="Disordered" evidence="4">
    <location>
        <begin position="684"/>
        <end position="711"/>
    </location>
</feature>
<proteinExistence type="predicted"/>
<evidence type="ECO:0000313" key="7">
    <source>
        <dbReference type="Proteomes" id="UP001231518"/>
    </source>
</evidence>
<dbReference type="Proteomes" id="UP001231518">
    <property type="component" value="Chromosome 21"/>
</dbReference>
<feature type="region of interest" description="Disordered" evidence="4">
    <location>
        <begin position="183"/>
        <end position="550"/>
    </location>
</feature>
<feature type="region of interest" description="Disordered" evidence="4">
    <location>
        <begin position="592"/>
        <end position="669"/>
    </location>
</feature>
<keyword evidence="2" id="KW-0863">Zinc-finger</keyword>
<evidence type="ECO:0000256" key="3">
    <source>
        <dbReference type="ARBA" id="ARBA00022833"/>
    </source>
</evidence>
<evidence type="ECO:0000313" key="6">
    <source>
        <dbReference type="EMBL" id="KAJ8711262.1"/>
    </source>
</evidence>
<feature type="compositionally biased region" description="Pro residues" evidence="4">
    <location>
        <begin position="321"/>
        <end position="332"/>
    </location>
</feature>
<dbReference type="EMBL" id="JARGEI010000022">
    <property type="protein sequence ID" value="KAJ8711262.1"/>
    <property type="molecule type" value="Genomic_DNA"/>
</dbReference>
<dbReference type="PANTHER" id="PTHR16295:SF10">
    <property type="entry name" value="EXPRESSED PROTEIN"/>
    <property type="match status" value="1"/>
</dbReference>
<feature type="compositionally biased region" description="Low complexity" evidence="4">
    <location>
        <begin position="252"/>
        <end position="274"/>
    </location>
</feature>
<accession>A0AAD7YDN4</accession>
<dbReference type="AlphaFoldDB" id="A0AAD7YDN4"/>
<feature type="compositionally biased region" description="Low complexity" evidence="4">
    <location>
        <begin position="689"/>
        <end position="706"/>
    </location>
</feature>
<dbReference type="InterPro" id="IPR051986">
    <property type="entry name" value="Innate_Immune_Apopt_Reg"/>
</dbReference>
<dbReference type="GO" id="GO:0005739">
    <property type="term" value="C:mitochondrion"/>
    <property type="evidence" value="ECO:0007669"/>
    <property type="project" value="TreeGrafter"/>
</dbReference>
<feature type="compositionally biased region" description="Basic and acidic residues" evidence="4">
    <location>
        <begin position="635"/>
        <end position="669"/>
    </location>
</feature>